<gene>
    <name evidence="2" type="ORF">ATANTOWER_000583</name>
</gene>
<name>A0ABU7C7Y1_9TELE</name>
<organism evidence="2 3">
    <name type="scientific">Ataeniobius toweri</name>
    <dbReference type="NCBI Taxonomy" id="208326"/>
    <lineage>
        <taxon>Eukaryota</taxon>
        <taxon>Metazoa</taxon>
        <taxon>Chordata</taxon>
        <taxon>Craniata</taxon>
        <taxon>Vertebrata</taxon>
        <taxon>Euteleostomi</taxon>
        <taxon>Actinopterygii</taxon>
        <taxon>Neopterygii</taxon>
        <taxon>Teleostei</taxon>
        <taxon>Neoteleostei</taxon>
        <taxon>Acanthomorphata</taxon>
        <taxon>Ovalentaria</taxon>
        <taxon>Atherinomorphae</taxon>
        <taxon>Cyprinodontiformes</taxon>
        <taxon>Goodeidae</taxon>
        <taxon>Ataeniobius</taxon>
    </lineage>
</organism>
<accession>A0ABU7C7Y1</accession>
<evidence type="ECO:0000256" key="1">
    <source>
        <dbReference type="SAM" id="MobiDB-lite"/>
    </source>
</evidence>
<reference evidence="2 3" key="1">
    <citation type="submission" date="2021-07" db="EMBL/GenBank/DDBJ databases">
        <authorList>
            <person name="Palmer J.M."/>
        </authorList>
    </citation>
    <scope>NUCLEOTIDE SEQUENCE [LARGE SCALE GENOMIC DNA]</scope>
    <source>
        <strain evidence="2 3">AT_MEX2019</strain>
        <tissue evidence="2">Muscle</tissue>
    </source>
</reference>
<proteinExistence type="predicted"/>
<evidence type="ECO:0000313" key="3">
    <source>
        <dbReference type="Proteomes" id="UP001345963"/>
    </source>
</evidence>
<evidence type="ECO:0000313" key="2">
    <source>
        <dbReference type="EMBL" id="MED6257924.1"/>
    </source>
</evidence>
<dbReference type="EMBL" id="JAHUTI010079734">
    <property type="protein sequence ID" value="MED6257924.1"/>
    <property type="molecule type" value="Genomic_DNA"/>
</dbReference>
<sequence>MTRLRCTGINTVIHSSSIPLIPCWVTGGWSLSPTVYGREAGWILDRSPIHRSDGFYVEAAERKCSLTVSCGLMLGGAEREVELDDGEEREDCRRGATEGHRDVQ</sequence>
<feature type="region of interest" description="Disordered" evidence="1">
    <location>
        <begin position="81"/>
        <end position="104"/>
    </location>
</feature>
<dbReference type="Proteomes" id="UP001345963">
    <property type="component" value="Unassembled WGS sequence"/>
</dbReference>
<protein>
    <submittedName>
        <fullName evidence="2">Uncharacterized protein</fullName>
    </submittedName>
</protein>
<comment type="caution">
    <text evidence="2">The sequence shown here is derived from an EMBL/GenBank/DDBJ whole genome shotgun (WGS) entry which is preliminary data.</text>
</comment>
<keyword evidence="3" id="KW-1185">Reference proteome</keyword>
<feature type="compositionally biased region" description="Basic and acidic residues" evidence="1">
    <location>
        <begin position="90"/>
        <end position="104"/>
    </location>
</feature>